<dbReference type="AlphaFoldDB" id="A9MHE4"/>
<dbReference type="EMBL" id="CP000880">
    <property type="protein sequence ID" value="ABX23327.1"/>
    <property type="molecule type" value="Genomic_DNA"/>
</dbReference>
<dbReference type="Proteomes" id="UP000002084">
    <property type="component" value="Chromosome"/>
</dbReference>
<accession>A9MHE4</accession>
<evidence type="ECO:0000313" key="2">
    <source>
        <dbReference type="Proteomes" id="UP000002084"/>
    </source>
</evidence>
<sequence length="70" mass="8236">MLYENKCYEVKMKSFPAYNIPPFIINQWELLFNNQLNYLSSSYSHISQGMPYIPVLNSAAILKLRCSREN</sequence>
<keyword evidence="2" id="KW-1185">Reference proteome</keyword>
<dbReference type="KEGG" id="ses:SARI_03502"/>
<evidence type="ECO:0000313" key="1">
    <source>
        <dbReference type="EMBL" id="ABX23327.1"/>
    </source>
</evidence>
<protein>
    <submittedName>
        <fullName evidence="1">Uncharacterized protein</fullName>
    </submittedName>
</protein>
<proteinExistence type="predicted"/>
<gene>
    <name evidence="1" type="ordered locus">SARI_03502</name>
</gene>
<name>A9MHE4_SALAR</name>
<dbReference type="HOGENOM" id="CLU_2755441_0_0_6"/>
<reference evidence="1 2" key="1">
    <citation type="submission" date="2007-11" db="EMBL/GenBank/DDBJ databases">
        <authorList>
            <consortium name="The Salmonella enterica serovar Arizonae Genome Sequencing Project"/>
            <person name="McClelland M."/>
            <person name="Sanderson E.K."/>
            <person name="Porwollik S."/>
            <person name="Spieth J."/>
            <person name="Clifton W.S."/>
            <person name="Fulton R."/>
            <person name="Chunyan W."/>
            <person name="Wollam A."/>
            <person name="Shah N."/>
            <person name="Pepin K."/>
            <person name="Bhonagiri V."/>
            <person name="Nash W."/>
            <person name="Johnson M."/>
            <person name="Thiruvilangam P."/>
            <person name="Wilson R."/>
        </authorList>
    </citation>
    <scope>NUCLEOTIDE SEQUENCE [LARGE SCALE GENOMIC DNA]</scope>
    <source>
        <strain evidence="2">ATCC BAA-731 / CDC346-86 / RSK2980</strain>
    </source>
</reference>
<organism evidence="1 2">
    <name type="scientific">Salmonella arizonae (strain ATCC BAA-731 / CDC346-86 / RSK2980)</name>
    <dbReference type="NCBI Taxonomy" id="41514"/>
    <lineage>
        <taxon>Bacteria</taxon>
        <taxon>Pseudomonadati</taxon>
        <taxon>Pseudomonadota</taxon>
        <taxon>Gammaproteobacteria</taxon>
        <taxon>Enterobacterales</taxon>
        <taxon>Enterobacteriaceae</taxon>
        <taxon>Salmonella</taxon>
    </lineage>
</organism>